<reference evidence="7 8" key="1">
    <citation type="journal article" date="2017" name="Antonie Van Leeuwenhoek">
        <title>Rhizobium rhizosphaerae sp. nov., a novel species isolated from rice rhizosphere.</title>
        <authorList>
            <person name="Zhao J.J."/>
            <person name="Zhang J."/>
            <person name="Zhang R.J."/>
            <person name="Zhang C.W."/>
            <person name="Yin H.Q."/>
            <person name="Zhang X.X."/>
        </authorList>
    </citation>
    <scope>NUCLEOTIDE SEQUENCE [LARGE SCALE GENOMIC DNA]</scope>
    <source>
        <strain evidence="7 8">E3</strain>
    </source>
</reference>
<evidence type="ECO:0000259" key="6">
    <source>
        <dbReference type="Pfam" id="PF00291"/>
    </source>
</evidence>
<protein>
    <submittedName>
        <fullName evidence="7">1-aminocyclopropane-1-carboxylate deaminase</fullName>
        <ecNumber evidence="7">3.5.99.7</ecNumber>
    </submittedName>
</protein>
<dbReference type="Proteomes" id="UP000006334">
    <property type="component" value="Unassembled WGS sequence"/>
</dbReference>
<dbReference type="AlphaFoldDB" id="K6YBQ4"/>
<dbReference type="GO" id="GO:0008660">
    <property type="term" value="F:1-aminocyclopropane-1-carboxylate deaminase activity"/>
    <property type="evidence" value="ECO:0007669"/>
    <property type="project" value="UniProtKB-EC"/>
</dbReference>
<feature type="domain" description="Tryptophan synthase beta chain-like PALP" evidence="6">
    <location>
        <begin position="32"/>
        <end position="307"/>
    </location>
</feature>
<sequence>MTKSTEMDSLIRTLSIQLPSPEQRLNLDCKNANQVEIWIKRDDLIHAVISGNKWRKLSNILRIALQSPPAKIISFGGGYSNHIHALAYCCNVLKIPFLAYIRGNYAQNMTPMLTDISRWGAQIEWVNKVTYAKRAEPSYISQLNAQYPNSMIIPEGGSQQAALEGVSSIINELTQPYDLIAAPVASGGTIAGLIHASHNMDTSVLGIAVLKGHDYLYDLVNQFLPAKMKTASDETGASAKWQINSEFHFGGYAKKPAELLAFCNNFQQHNKIELEPIYSGKLFFALSQLIEKNYFPKYTKILALHTGGLQGIRP</sequence>
<dbReference type="eggNOG" id="COG2515">
    <property type="taxonomic scope" value="Bacteria"/>
</dbReference>
<dbReference type="EMBL" id="BAEN01000059">
    <property type="protein sequence ID" value="GAC15627.1"/>
    <property type="molecule type" value="Genomic_DNA"/>
</dbReference>
<dbReference type="InterPro" id="IPR001926">
    <property type="entry name" value="TrpB-like_PALP"/>
</dbReference>
<keyword evidence="3 5" id="KW-0663">Pyridoxal phosphate</keyword>
<keyword evidence="8" id="KW-1185">Reference proteome</keyword>
<accession>K6YBQ4</accession>
<feature type="active site" description="Nucleophile" evidence="4">
    <location>
        <position position="80"/>
    </location>
</feature>
<dbReference type="GO" id="GO:0019148">
    <property type="term" value="F:D-cysteine desulfhydrase activity"/>
    <property type="evidence" value="ECO:0007669"/>
    <property type="project" value="TreeGrafter"/>
</dbReference>
<dbReference type="PANTHER" id="PTHR43780">
    <property type="entry name" value="1-AMINOCYCLOPROPANE-1-CARBOXYLATE DEAMINASE-RELATED"/>
    <property type="match status" value="1"/>
</dbReference>
<name>K6YBQ4_9ALTE</name>
<proteinExistence type="inferred from homology"/>
<evidence type="ECO:0000313" key="7">
    <source>
        <dbReference type="EMBL" id="GAC15627.1"/>
    </source>
</evidence>
<dbReference type="Pfam" id="PF00291">
    <property type="entry name" value="PALP"/>
    <property type="match status" value="1"/>
</dbReference>
<organism evidence="7 8">
    <name type="scientific">Aliiglaciecola lipolytica E3</name>
    <dbReference type="NCBI Taxonomy" id="1127673"/>
    <lineage>
        <taxon>Bacteria</taxon>
        <taxon>Pseudomonadati</taxon>
        <taxon>Pseudomonadota</taxon>
        <taxon>Gammaproteobacteria</taxon>
        <taxon>Alteromonadales</taxon>
        <taxon>Alteromonadaceae</taxon>
        <taxon>Aliiglaciecola</taxon>
    </lineage>
</organism>
<evidence type="ECO:0000313" key="8">
    <source>
        <dbReference type="Proteomes" id="UP000006334"/>
    </source>
</evidence>
<comment type="caution">
    <text evidence="7">The sequence shown here is derived from an EMBL/GenBank/DDBJ whole genome shotgun (WGS) entry which is preliminary data.</text>
</comment>
<dbReference type="PIRSF" id="PIRSF006278">
    <property type="entry name" value="ACCD_DCysDesulf"/>
    <property type="match status" value="1"/>
</dbReference>
<evidence type="ECO:0000256" key="2">
    <source>
        <dbReference type="ARBA" id="ARBA00008639"/>
    </source>
</evidence>
<feature type="modified residue" description="N6-(pyridoxal phosphate)lysine" evidence="5">
    <location>
        <position position="53"/>
    </location>
</feature>
<evidence type="ECO:0000256" key="3">
    <source>
        <dbReference type="ARBA" id="ARBA00022898"/>
    </source>
</evidence>
<comment type="cofactor">
    <cofactor evidence="1">
        <name>pyridoxal 5'-phosphate</name>
        <dbReference type="ChEBI" id="CHEBI:597326"/>
    </cofactor>
</comment>
<dbReference type="Gene3D" id="3.40.50.1100">
    <property type="match status" value="2"/>
</dbReference>
<dbReference type="STRING" id="1127673.GLIP_3006"/>
<evidence type="ECO:0000256" key="1">
    <source>
        <dbReference type="ARBA" id="ARBA00001933"/>
    </source>
</evidence>
<evidence type="ECO:0000256" key="5">
    <source>
        <dbReference type="PIRSR" id="PIRSR006278-2"/>
    </source>
</evidence>
<evidence type="ECO:0000256" key="4">
    <source>
        <dbReference type="PIRSR" id="PIRSR006278-1"/>
    </source>
</evidence>
<keyword evidence="7" id="KW-0378">Hydrolase</keyword>
<comment type="similarity">
    <text evidence="2">Belongs to the ACC deaminase/D-cysteine desulfhydrase family.</text>
</comment>
<dbReference type="EC" id="3.5.99.7" evidence="7"/>
<dbReference type="PANTHER" id="PTHR43780:SF2">
    <property type="entry name" value="1-AMINOCYCLOPROPANE-1-CARBOXYLATE DEAMINASE-RELATED"/>
    <property type="match status" value="1"/>
</dbReference>
<dbReference type="InterPro" id="IPR027278">
    <property type="entry name" value="ACCD_DCysDesulf"/>
</dbReference>
<dbReference type="InterPro" id="IPR036052">
    <property type="entry name" value="TrpB-like_PALP_sf"/>
</dbReference>
<dbReference type="RefSeq" id="WP_008845432.1">
    <property type="nucleotide sequence ID" value="NZ_BAEN01000059.1"/>
</dbReference>
<gene>
    <name evidence="7" type="ORF">GLIP_3006</name>
</gene>
<dbReference type="SUPFAM" id="SSF53686">
    <property type="entry name" value="Tryptophan synthase beta subunit-like PLP-dependent enzymes"/>
    <property type="match status" value="1"/>
</dbReference>